<evidence type="ECO:0000256" key="3">
    <source>
        <dbReference type="SAM" id="SignalP"/>
    </source>
</evidence>
<dbReference type="GO" id="GO:0017000">
    <property type="term" value="P:antibiotic biosynthetic process"/>
    <property type="evidence" value="ECO:0007669"/>
    <property type="project" value="UniProtKB-KW"/>
</dbReference>
<dbReference type="AlphaFoldDB" id="A0A812QLE5"/>
<dbReference type="Gene3D" id="3.60.130.10">
    <property type="entry name" value="Clavaminate synthase-like"/>
    <property type="match status" value="1"/>
</dbReference>
<evidence type="ECO:0000256" key="2">
    <source>
        <dbReference type="ARBA" id="ARBA00023194"/>
    </source>
</evidence>
<comment type="caution">
    <text evidence="5">The sequence shown here is derived from an EMBL/GenBank/DDBJ whole genome shotgun (WGS) entry which is preliminary data.</text>
</comment>
<keyword evidence="6" id="KW-1185">Reference proteome</keyword>
<protein>
    <recommendedName>
        <fullName evidence="4">TauD/TfdA-like domain-containing protein</fullName>
    </recommendedName>
</protein>
<evidence type="ECO:0000313" key="5">
    <source>
        <dbReference type="EMBL" id="CAE7392822.1"/>
    </source>
</evidence>
<feature type="domain" description="TauD/TfdA-like" evidence="4">
    <location>
        <begin position="33"/>
        <end position="326"/>
    </location>
</feature>
<feature type="signal peptide" evidence="3">
    <location>
        <begin position="1"/>
        <end position="20"/>
    </location>
</feature>
<reference evidence="5" key="1">
    <citation type="submission" date="2021-02" db="EMBL/GenBank/DDBJ databases">
        <authorList>
            <person name="Dougan E. K."/>
            <person name="Rhodes N."/>
            <person name="Thang M."/>
            <person name="Chan C."/>
        </authorList>
    </citation>
    <scope>NUCLEOTIDE SEQUENCE</scope>
</reference>
<dbReference type="Proteomes" id="UP000649617">
    <property type="component" value="Unassembled WGS sequence"/>
</dbReference>
<dbReference type="InterPro" id="IPR003819">
    <property type="entry name" value="TauD/TfdA-like"/>
</dbReference>
<keyword evidence="3" id="KW-0732">Signal</keyword>
<gene>
    <name evidence="5" type="ORF">SPIL2461_LOCUS9644</name>
</gene>
<dbReference type="InterPro" id="IPR050411">
    <property type="entry name" value="AlphaKG_dependent_hydroxylases"/>
</dbReference>
<dbReference type="PANTHER" id="PTHR10696">
    <property type="entry name" value="GAMMA-BUTYROBETAINE HYDROXYLASE-RELATED"/>
    <property type="match status" value="1"/>
</dbReference>
<dbReference type="Pfam" id="PF02668">
    <property type="entry name" value="TauD"/>
    <property type="match status" value="1"/>
</dbReference>
<name>A0A812QLE5_SYMPI</name>
<dbReference type="PANTHER" id="PTHR10696:SF56">
    <property type="entry name" value="TAUD_TFDA-LIKE DOMAIN-CONTAINING PROTEIN"/>
    <property type="match status" value="1"/>
</dbReference>
<dbReference type="EMBL" id="CAJNIZ010017036">
    <property type="protein sequence ID" value="CAE7392822.1"/>
    <property type="molecule type" value="Genomic_DNA"/>
</dbReference>
<dbReference type="OrthoDB" id="408743at2759"/>
<accession>A0A812QLE5</accession>
<sequence>MAYIFLRFWLMLMCPVGVLSSSVPVVKRSEGLDVAGSLLRSVGAVLIKGGGQIPTAKEFETLAVSTWQAAGFPGLELGNYNKFGTVKRSMVSEGIYDVAAGAPAHLPVSPHSEQAYLHQVPRFCSFVCMRPAEVGGELQLFDNVMLGTALGNLTDKFAKLGLTYFRVMGDQIHSANWSYATGMWQDRFGTPSWAEAKRLARADAMMGGSSGAELGPGPEGTVVLNWTVPAVTWINTTSSSGVKPVRAVLQSILDSHKSVNYGTGIPALHSTWGDGTEFDDLELEALRAAVAQSQWASLKLEEGDVVVVDNWHYAHGRSPYEGQRKHAALISDRFPRNVKSAQEACV</sequence>
<organism evidence="5 6">
    <name type="scientific">Symbiodinium pilosum</name>
    <name type="common">Dinoflagellate</name>
    <dbReference type="NCBI Taxonomy" id="2952"/>
    <lineage>
        <taxon>Eukaryota</taxon>
        <taxon>Sar</taxon>
        <taxon>Alveolata</taxon>
        <taxon>Dinophyceae</taxon>
        <taxon>Suessiales</taxon>
        <taxon>Symbiodiniaceae</taxon>
        <taxon>Symbiodinium</taxon>
    </lineage>
</organism>
<evidence type="ECO:0000313" key="6">
    <source>
        <dbReference type="Proteomes" id="UP000649617"/>
    </source>
</evidence>
<evidence type="ECO:0000256" key="1">
    <source>
        <dbReference type="ARBA" id="ARBA00023002"/>
    </source>
</evidence>
<keyword evidence="2" id="KW-0045">Antibiotic biosynthesis</keyword>
<feature type="chain" id="PRO_5032871609" description="TauD/TfdA-like domain-containing protein" evidence="3">
    <location>
        <begin position="21"/>
        <end position="346"/>
    </location>
</feature>
<dbReference type="GO" id="GO:0016491">
    <property type="term" value="F:oxidoreductase activity"/>
    <property type="evidence" value="ECO:0007669"/>
    <property type="project" value="UniProtKB-KW"/>
</dbReference>
<proteinExistence type="predicted"/>
<evidence type="ECO:0000259" key="4">
    <source>
        <dbReference type="Pfam" id="PF02668"/>
    </source>
</evidence>
<dbReference type="SUPFAM" id="SSF51197">
    <property type="entry name" value="Clavaminate synthase-like"/>
    <property type="match status" value="1"/>
</dbReference>
<dbReference type="InterPro" id="IPR042098">
    <property type="entry name" value="TauD-like_sf"/>
</dbReference>
<keyword evidence="1" id="KW-0560">Oxidoreductase</keyword>